<comment type="catalytic activity">
    <reaction evidence="9">
        <text>4-CDP-2-C-methyl-D-erythritol + ATP = 4-CDP-2-C-methyl-D-erythritol 2-phosphate + ADP + H(+)</text>
        <dbReference type="Rhea" id="RHEA:18437"/>
        <dbReference type="ChEBI" id="CHEBI:15378"/>
        <dbReference type="ChEBI" id="CHEBI:30616"/>
        <dbReference type="ChEBI" id="CHEBI:57823"/>
        <dbReference type="ChEBI" id="CHEBI:57919"/>
        <dbReference type="ChEBI" id="CHEBI:456216"/>
        <dbReference type="EC" id="2.7.1.148"/>
    </reaction>
</comment>
<dbReference type="PANTHER" id="PTHR43527:SF2">
    <property type="entry name" value="4-DIPHOSPHOCYTIDYL-2-C-METHYL-D-ERYTHRITOL KINASE, CHLOROPLASTIC"/>
    <property type="match status" value="1"/>
</dbReference>
<evidence type="ECO:0000256" key="2">
    <source>
        <dbReference type="ARBA" id="ARBA00012052"/>
    </source>
</evidence>
<evidence type="ECO:0000256" key="4">
    <source>
        <dbReference type="ARBA" id="ARBA00022679"/>
    </source>
</evidence>
<reference evidence="12 13" key="1">
    <citation type="submission" date="2018-06" db="EMBL/GenBank/DDBJ databases">
        <title>Genomic Encyclopedia of Archaeal and Bacterial Type Strains, Phase II (KMG-II): from individual species to whole genera.</title>
        <authorList>
            <person name="Goeker M."/>
        </authorList>
    </citation>
    <scope>NUCLEOTIDE SEQUENCE [LARGE SCALE GENOMIC DNA]</scope>
    <source>
        <strain evidence="12 13">DSM 23241</strain>
    </source>
</reference>
<name>A0A2W7RZ21_9BACT</name>
<keyword evidence="7 9" id="KW-0067">ATP-binding</keyword>
<protein>
    <recommendedName>
        <fullName evidence="3 9">4-diphosphocytidyl-2-C-methyl-D-erythritol kinase</fullName>
        <shortName evidence="9">CMK</shortName>
        <ecNumber evidence="2 9">2.7.1.148</ecNumber>
    </recommendedName>
    <alternativeName>
        <fullName evidence="8 9">4-(cytidine-5'-diphospho)-2-C-methyl-D-erythritol kinase</fullName>
    </alternativeName>
</protein>
<dbReference type="InterPro" id="IPR014721">
    <property type="entry name" value="Ribsml_uS5_D2-typ_fold_subgr"/>
</dbReference>
<feature type="domain" description="GHMP kinase N-terminal" evidence="10">
    <location>
        <begin position="67"/>
        <end position="143"/>
    </location>
</feature>
<keyword evidence="9" id="KW-0414">Isoprene biosynthesis</keyword>
<dbReference type="EC" id="2.7.1.148" evidence="2 9"/>
<evidence type="ECO:0000256" key="6">
    <source>
        <dbReference type="ARBA" id="ARBA00022777"/>
    </source>
</evidence>
<dbReference type="InterPro" id="IPR004424">
    <property type="entry name" value="IspE"/>
</dbReference>
<dbReference type="NCBIfam" id="TIGR00154">
    <property type="entry name" value="ispE"/>
    <property type="match status" value="1"/>
</dbReference>
<dbReference type="GO" id="GO:0050515">
    <property type="term" value="F:4-(cytidine 5'-diphospho)-2-C-methyl-D-erythritol kinase activity"/>
    <property type="evidence" value="ECO:0007669"/>
    <property type="project" value="UniProtKB-UniRule"/>
</dbReference>
<gene>
    <name evidence="9" type="primary">ispE</name>
    <name evidence="12" type="ORF">LX80_00264</name>
</gene>
<comment type="pathway">
    <text evidence="9">Isoprenoid biosynthesis; isopentenyl diphosphate biosynthesis via DXP pathway; isopentenyl diphosphate from 1-deoxy-D-xylulose 5-phosphate: step 3/6.</text>
</comment>
<dbReference type="Pfam" id="PF00288">
    <property type="entry name" value="GHMP_kinases_N"/>
    <property type="match status" value="1"/>
</dbReference>
<dbReference type="GO" id="GO:0019288">
    <property type="term" value="P:isopentenyl diphosphate biosynthetic process, methylerythritol 4-phosphate pathway"/>
    <property type="evidence" value="ECO:0007669"/>
    <property type="project" value="UniProtKB-UniRule"/>
</dbReference>
<dbReference type="Pfam" id="PF08544">
    <property type="entry name" value="GHMP_kinases_C"/>
    <property type="match status" value="1"/>
</dbReference>
<evidence type="ECO:0000313" key="13">
    <source>
        <dbReference type="Proteomes" id="UP000249720"/>
    </source>
</evidence>
<dbReference type="SUPFAM" id="SSF55060">
    <property type="entry name" value="GHMP Kinase, C-terminal domain"/>
    <property type="match status" value="1"/>
</dbReference>
<dbReference type="InterPro" id="IPR013750">
    <property type="entry name" value="GHMP_kinase_C_dom"/>
</dbReference>
<dbReference type="GO" id="GO:0016114">
    <property type="term" value="P:terpenoid biosynthetic process"/>
    <property type="evidence" value="ECO:0007669"/>
    <property type="project" value="UniProtKB-UniRule"/>
</dbReference>
<dbReference type="Gene3D" id="3.30.70.890">
    <property type="entry name" value="GHMP kinase, C-terminal domain"/>
    <property type="match status" value="1"/>
</dbReference>
<evidence type="ECO:0000259" key="10">
    <source>
        <dbReference type="Pfam" id="PF00288"/>
    </source>
</evidence>
<dbReference type="AlphaFoldDB" id="A0A2W7RZ21"/>
<feature type="active site" evidence="9">
    <location>
        <position position="137"/>
    </location>
</feature>
<dbReference type="GO" id="GO:0005524">
    <property type="term" value="F:ATP binding"/>
    <property type="evidence" value="ECO:0007669"/>
    <property type="project" value="UniProtKB-UniRule"/>
</dbReference>
<keyword evidence="6 9" id="KW-0418">Kinase</keyword>
<dbReference type="InterPro" id="IPR006204">
    <property type="entry name" value="GHMP_kinase_N_dom"/>
</dbReference>
<evidence type="ECO:0000313" key="12">
    <source>
        <dbReference type="EMBL" id="PZX65771.1"/>
    </source>
</evidence>
<dbReference type="InterPro" id="IPR036554">
    <property type="entry name" value="GHMP_kinase_C_sf"/>
</dbReference>
<comment type="similarity">
    <text evidence="1 9">Belongs to the GHMP kinase family. IspE subfamily.</text>
</comment>
<accession>A0A2W7RZ21</accession>
<dbReference type="InterPro" id="IPR020568">
    <property type="entry name" value="Ribosomal_Su5_D2-typ_SF"/>
</dbReference>
<evidence type="ECO:0000256" key="7">
    <source>
        <dbReference type="ARBA" id="ARBA00022840"/>
    </source>
</evidence>
<dbReference type="Gene3D" id="3.30.230.10">
    <property type="match status" value="1"/>
</dbReference>
<comment type="caution">
    <text evidence="12">The sequence shown here is derived from an EMBL/GenBank/DDBJ whole genome shotgun (WGS) entry which is preliminary data.</text>
</comment>
<feature type="binding site" evidence="9">
    <location>
        <begin position="95"/>
        <end position="105"/>
    </location>
    <ligand>
        <name>ATP</name>
        <dbReference type="ChEBI" id="CHEBI:30616"/>
    </ligand>
</feature>
<dbReference type="OrthoDB" id="9809438at2"/>
<comment type="function">
    <text evidence="9">Catalyzes the phosphorylation of the position 2 hydroxy group of 4-diphosphocytidyl-2C-methyl-D-erythritol.</text>
</comment>
<keyword evidence="5 9" id="KW-0547">Nucleotide-binding</keyword>
<dbReference type="PANTHER" id="PTHR43527">
    <property type="entry name" value="4-DIPHOSPHOCYTIDYL-2-C-METHYL-D-ERYTHRITOL KINASE, CHLOROPLASTIC"/>
    <property type="match status" value="1"/>
</dbReference>
<keyword evidence="4 9" id="KW-0808">Transferase</keyword>
<keyword evidence="13" id="KW-1185">Reference proteome</keyword>
<proteinExistence type="inferred from homology"/>
<dbReference type="RefSeq" id="WP_111293230.1">
    <property type="nucleotide sequence ID" value="NZ_QKZV01000001.1"/>
</dbReference>
<dbReference type="SUPFAM" id="SSF54211">
    <property type="entry name" value="Ribosomal protein S5 domain 2-like"/>
    <property type="match status" value="1"/>
</dbReference>
<dbReference type="UniPathway" id="UPA00056">
    <property type="reaction ID" value="UER00094"/>
</dbReference>
<evidence type="ECO:0000259" key="11">
    <source>
        <dbReference type="Pfam" id="PF08544"/>
    </source>
</evidence>
<evidence type="ECO:0000256" key="1">
    <source>
        <dbReference type="ARBA" id="ARBA00009684"/>
    </source>
</evidence>
<organism evidence="12 13">
    <name type="scientific">Hydrotalea sandarakina</name>
    <dbReference type="NCBI Taxonomy" id="1004304"/>
    <lineage>
        <taxon>Bacteria</taxon>
        <taxon>Pseudomonadati</taxon>
        <taxon>Bacteroidota</taxon>
        <taxon>Chitinophagia</taxon>
        <taxon>Chitinophagales</taxon>
        <taxon>Chitinophagaceae</taxon>
        <taxon>Hydrotalea</taxon>
    </lineage>
</organism>
<feature type="active site" evidence="9">
    <location>
        <position position="8"/>
    </location>
</feature>
<dbReference type="PIRSF" id="PIRSF010376">
    <property type="entry name" value="IspE"/>
    <property type="match status" value="1"/>
</dbReference>
<evidence type="ECO:0000256" key="5">
    <source>
        <dbReference type="ARBA" id="ARBA00022741"/>
    </source>
</evidence>
<evidence type="ECO:0000256" key="3">
    <source>
        <dbReference type="ARBA" id="ARBA00017473"/>
    </source>
</evidence>
<sequence length="272" mass="30254">MVVFPNCKINLGLHVTKKREDGYHEIASIFYPIAWHDALEIIPTKKESSNIQFTTTGLTIPGNLNANLCVKAYELLKKDFPQIPSIKMHLHKAIPMGAGLGGGSSDAAAVLQLMNKYFQLNITNQQLQKYALMLGSDCPFFLLNKPALATGRGEILQPIKLSLQQYQFVLLFPSIHISTAWAFQQITPTMPEVNLLDIVEQDISKWKNTLVNDFEIPVFKQHPDLALLKNQLYANGALYAAMSGSGSTLFGIFEKGQVANVEFPKHVTVKII</sequence>
<feature type="domain" description="GHMP kinase C-terminal" evidence="11">
    <location>
        <begin position="200"/>
        <end position="261"/>
    </location>
</feature>
<dbReference type="EMBL" id="QKZV01000001">
    <property type="protein sequence ID" value="PZX65771.1"/>
    <property type="molecule type" value="Genomic_DNA"/>
</dbReference>
<dbReference type="HAMAP" id="MF_00061">
    <property type="entry name" value="IspE"/>
    <property type="match status" value="1"/>
</dbReference>
<evidence type="ECO:0000256" key="8">
    <source>
        <dbReference type="ARBA" id="ARBA00032554"/>
    </source>
</evidence>
<evidence type="ECO:0000256" key="9">
    <source>
        <dbReference type="HAMAP-Rule" id="MF_00061"/>
    </source>
</evidence>
<dbReference type="Proteomes" id="UP000249720">
    <property type="component" value="Unassembled WGS sequence"/>
</dbReference>